<dbReference type="GO" id="GO:0003676">
    <property type="term" value="F:nucleic acid binding"/>
    <property type="evidence" value="ECO:0007669"/>
    <property type="project" value="InterPro"/>
</dbReference>
<dbReference type="STRING" id="39950.BCB69_04685"/>
<keyword evidence="2" id="KW-0378">Hydrolase</keyword>
<dbReference type="EMBL" id="CP017037">
    <property type="protein sequence ID" value="AOH39306.1"/>
    <property type="molecule type" value="Genomic_DNA"/>
</dbReference>
<evidence type="ECO:0000313" key="2">
    <source>
        <dbReference type="EMBL" id="AOH39306.1"/>
    </source>
</evidence>
<dbReference type="GO" id="GO:0005829">
    <property type="term" value="C:cytosol"/>
    <property type="evidence" value="ECO:0007669"/>
    <property type="project" value="TreeGrafter"/>
</dbReference>
<sequence length="197" mass="22649">MMKYFAIDFETASREPASACSLGIVSGGVEAGSKQEWYELIRPPQMKFDDNCIRVNQIRPEDVQNKPEFPDFWKEIYQLLEGQIVFAHNAPFDMGVLAATLDYYDLPDIHFYWGDTVTLSRLLWKDMPNHKLNTVAGVLGFQFQHHQALSDARACSFIVKKALEKTATFHVKDMMKAVGLTFHPFEIKRTHKPMSLF</sequence>
<dbReference type="SUPFAM" id="SSF53098">
    <property type="entry name" value="Ribonuclease H-like"/>
    <property type="match status" value="1"/>
</dbReference>
<dbReference type="GO" id="GO:0008408">
    <property type="term" value="F:3'-5' exonuclease activity"/>
    <property type="evidence" value="ECO:0007669"/>
    <property type="project" value="TreeGrafter"/>
</dbReference>
<gene>
    <name evidence="2" type="ORF">BCB69_04685</name>
</gene>
<dbReference type="InterPro" id="IPR013520">
    <property type="entry name" value="Ribonucl_H"/>
</dbReference>
<dbReference type="PANTHER" id="PTHR30231:SF42">
    <property type="entry name" value="EXONUCLEASE"/>
    <property type="match status" value="1"/>
</dbReference>
<reference evidence="3" key="1">
    <citation type="submission" date="2016-08" db="EMBL/GenBank/DDBJ databases">
        <authorList>
            <person name="Holder M.E."/>
            <person name="Ajami N.J."/>
            <person name="Petrosino J.F."/>
        </authorList>
    </citation>
    <scope>NUCLEOTIDE SEQUENCE [LARGE SCALE GENOMIC DNA]</scope>
    <source>
        <strain evidence="3">F0677</strain>
    </source>
</reference>
<accession>A0A1B3WEB1</accession>
<dbReference type="InterPro" id="IPR012337">
    <property type="entry name" value="RNaseH-like_sf"/>
</dbReference>
<dbReference type="Gene3D" id="3.30.420.10">
    <property type="entry name" value="Ribonuclease H-like superfamily/Ribonuclease H"/>
    <property type="match status" value="1"/>
</dbReference>
<dbReference type="CDD" id="cd06130">
    <property type="entry name" value="DNA_pol_III_epsilon_like"/>
    <property type="match status" value="1"/>
</dbReference>
<evidence type="ECO:0000313" key="3">
    <source>
        <dbReference type="Proteomes" id="UP000094757"/>
    </source>
</evidence>
<keyword evidence="2" id="KW-0540">Nuclease</keyword>
<feature type="domain" description="Exonuclease" evidence="1">
    <location>
        <begin position="3"/>
        <end position="168"/>
    </location>
</feature>
<dbReference type="Pfam" id="PF00929">
    <property type="entry name" value="RNase_T"/>
    <property type="match status" value="1"/>
</dbReference>
<dbReference type="Proteomes" id="UP000094757">
    <property type="component" value="Chromosome"/>
</dbReference>
<keyword evidence="2" id="KW-0269">Exonuclease</keyword>
<dbReference type="InterPro" id="IPR036397">
    <property type="entry name" value="RNaseH_sf"/>
</dbReference>
<dbReference type="AlphaFoldDB" id="A0A1B3WEB1"/>
<name>A0A1B3WEB1_9FIRM</name>
<dbReference type="KEGG" id="dpn:BCB69_04685"/>
<dbReference type="SMART" id="SM00479">
    <property type="entry name" value="EXOIII"/>
    <property type="match status" value="1"/>
</dbReference>
<proteinExistence type="predicted"/>
<organism evidence="2 3">
    <name type="scientific">Dialister pneumosintes</name>
    <dbReference type="NCBI Taxonomy" id="39950"/>
    <lineage>
        <taxon>Bacteria</taxon>
        <taxon>Bacillati</taxon>
        <taxon>Bacillota</taxon>
        <taxon>Negativicutes</taxon>
        <taxon>Veillonellales</taxon>
        <taxon>Veillonellaceae</taxon>
        <taxon>Dialister</taxon>
    </lineage>
</organism>
<protein>
    <submittedName>
        <fullName evidence="2">Exonuclease</fullName>
    </submittedName>
</protein>
<evidence type="ECO:0000259" key="1">
    <source>
        <dbReference type="SMART" id="SM00479"/>
    </source>
</evidence>
<dbReference type="PANTHER" id="PTHR30231">
    <property type="entry name" value="DNA POLYMERASE III SUBUNIT EPSILON"/>
    <property type="match status" value="1"/>
</dbReference>